<comment type="subcellular location">
    <subcellularLocation>
        <location evidence="1">Cell membrane</location>
        <topology evidence="1">Multi-pass membrane protein</topology>
    </subcellularLocation>
</comment>
<evidence type="ECO:0000256" key="2">
    <source>
        <dbReference type="ARBA" id="ARBA00022475"/>
    </source>
</evidence>
<sequence length="318" mass="33809">MSPTLLFGGILLGTLALFALLFMVIAPAAPRVARSRRLAPGQEHVSALTRFTQRTTDALDAAGAKRRRRLFGAEELELAGIKTEPSGFLILVIAGSAVLAVLGALLGLSSGSPLLLAIIFGLLGPVIAKLIVSSRTSARQAKFGEQIDDLVQMIAGSLRAGHGLNRAIAAVAAEAEEPASEELTRVVNETRLGRPLADALRTVAERMKSPDFEWVTQAIAISQETGGNLAEVLDQVGSTIRERGQIRRQVKALSAEGRLSAIILVCLPVGVFLLLLVLNPAYVGFFFSNFMGIIALIVALILLSIGTIWVSRAVRVEF</sequence>
<keyword evidence="2" id="KW-1003">Cell membrane</keyword>
<organism evidence="8 9">
    <name type="scientific">Microbacterium bovistercoris</name>
    <dbReference type="NCBI Taxonomy" id="2293570"/>
    <lineage>
        <taxon>Bacteria</taxon>
        <taxon>Bacillati</taxon>
        <taxon>Actinomycetota</taxon>
        <taxon>Actinomycetes</taxon>
        <taxon>Micrococcales</taxon>
        <taxon>Microbacteriaceae</taxon>
        <taxon>Microbacterium</taxon>
    </lineage>
</organism>
<accession>A0A371NP08</accession>
<keyword evidence="3 6" id="KW-0812">Transmembrane</keyword>
<feature type="transmembrane region" description="Helical" evidence="6">
    <location>
        <begin position="6"/>
        <end position="29"/>
    </location>
</feature>
<dbReference type="OrthoDB" id="597333at2"/>
<evidence type="ECO:0000256" key="5">
    <source>
        <dbReference type="ARBA" id="ARBA00023136"/>
    </source>
</evidence>
<keyword evidence="5 6" id="KW-0472">Membrane</keyword>
<feature type="transmembrane region" description="Helical" evidence="6">
    <location>
        <begin position="88"/>
        <end position="108"/>
    </location>
</feature>
<dbReference type="Gene3D" id="1.20.81.30">
    <property type="entry name" value="Type II secretion system (T2SS), domain F"/>
    <property type="match status" value="1"/>
</dbReference>
<dbReference type="EMBL" id="QUAB01000048">
    <property type="protein sequence ID" value="REJ03922.1"/>
    <property type="molecule type" value="Genomic_DNA"/>
</dbReference>
<evidence type="ECO:0000313" key="9">
    <source>
        <dbReference type="Proteomes" id="UP000262172"/>
    </source>
</evidence>
<dbReference type="AlphaFoldDB" id="A0A371NP08"/>
<dbReference type="GO" id="GO:0005886">
    <property type="term" value="C:plasma membrane"/>
    <property type="evidence" value="ECO:0007669"/>
    <property type="project" value="UniProtKB-SubCell"/>
</dbReference>
<dbReference type="RefSeq" id="WP_116243442.1">
    <property type="nucleotide sequence ID" value="NZ_QUAB01000048.1"/>
</dbReference>
<evidence type="ECO:0000256" key="1">
    <source>
        <dbReference type="ARBA" id="ARBA00004651"/>
    </source>
</evidence>
<dbReference type="InterPro" id="IPR018076">
    <property type="entry name" value="T2SS_GspF_dom"/>
</dbReference>
<evidence type="ECO:0000256" key="6">
    <source>
        <dbReference type="SAM" id="Phobius"/>
    </source>
</evidence>
<evidence type="ECO:0000259" key="7">
    <source>
        <dbReference type="Pfam" id="PF00482"/>
    </source>
</evidence>
<dbReference type="InterPro" id="IPR042094">
    <property type="entry name" value="T2SS_GspF_sf"/>
</dbReference>
<reference evidence="8 9" key="1">
    <citation type="submission" date="2018-08" db="EMBL/GenBank/DDBJ databases">
        <title>Isolation, diversity and antifungal activity of Actinobacteria from cow dung.</title>
        <authorList>
            <person name="Ling L."/>
        </authorList>
    </citation>
    <scope>NUCLEOTIDE SEQUENCE [LARGE SCALE GENOMIC DNA]</scope>
    <source>
        <strain evidence="8 9">NEAU-LLE</strain>
    </source>
</reference>
<dbReference type="PANTHER" id="PTHR35007">
    <property type="entry name" value="INTEGRAL MEMBRANE PROTEIN-RELATED"/>
    <property type="match status" value="1"/>
</dbReference>
<dbReference type="Proteomes" id="UP000262172">
    <property type="component" value="Unassembled WGS sequence"/>
</dbReference>
<evidence type="ECO:0000256" key="3">
    <source>
        <dbReference type="ARBA" id="ARBA00022692"/>
    </source>
</evidence>
<name>A0A371NP08_9MICO</name>
<feature type="transmembrane region" description="Helical" evidence="6">
    <location>
        <begin position="257"/>
        <end position="278"/>
    </location>
</feature>
<feature type="transmembrane region" description="Helical" evidence="6">
    <location>
        <begin position="114"/>
        <end position="132"/>
    </location>
</feature>
<gene>
    <name evidence="8" type="ORF">DY023_16525</name>
</gene>
<evidence type="ECO:0000256" key="4">
    <source>
        <dbReference type="ARBA" id="ARBA00022989"/>
    </source>
</evidence>
<keyword evidence="4 6" id="KW-1133">Transmembrane helix</keyword>
<evidence type="ECO:0000313" key="8">
    <source>
        <dbReference type="EMBL" id="REJ03922.1"/>
    </source>
</evidence>
<dbReference type="Pfam" id="PF00482">
    <property type="entry name" value="T2SSF"/>
    <property type="match status" value="1"/>
</dbReference>
<proteinExistence type="predicted"/>
<dbReference type="PANTHER" id="PTHR35007:SF1">
    <property type="entry name" value="PILUS ASSEMBLY PROTEIN"/>
    <property type="match status" value="1"/>
</dbReference>
<comment type="caution">
    <text evidence="8">The sequence shown here is derived from an EMBL/GenBank/DDBJ whole genome shotgun (WGS) entry which is preliminary data.</text>
</comment>
<feature type="domain" description="Type II secretion system protein GspF" evidence="7">
    <location>
        <begin position="152"/>
        <end position="276"/>
    </location>
</feature>
<keyword evidence="9" id="KW-1185">Reference proteome</keyword>
<feature type="transmembrane region" description="Helical" evidence="6">
    <location>
        <begin position="290"/>
        <end position="310"/>
    </location>
</feature>
<protein>
    <submittedName>
        <fullName evidence="8">Type II secretion system protein F</fullName>
    </submittedName>
</protein>